<dbReference type="GO" id="GO:0004519">
    <property type="term" value="F:endonuclease activity"/>
    <property type="evidence" value="ECO:0007669"/>
    <property type="project" value="UniProtKB-KW"/>
</dbReference>
<gene>
    <name evidence="1" type="ORF">AO498_11595</name>
</gene>
<dbReference type="Proteomes" id="UP000073816">
    <property type="component" value="Chromosome"/>
</dbReference>
<protein>
    <submittedName>
        <fullName evidence="1">Restriction endonuclease</fullName>
    </submittedName>
</protein>
<dbReference type="Pfam" id="PF10117">
    <property type="entry name" value="McrBC"/>
    <property type="match status" value="1"/>
</dbReference>
<reference evidence="1 2" key="2">
    <citation type="journal article" date="2016" name="Genome Announc.">
        <title>Complete Genome Sequence of Algoriphagus sp. Strain M8-2, Isolated from a Brackish Lake.</title>
        <authorList>
            <person name="Muraguchi Y."/>
            <person name="Kushimoto K."/>
            <person name="Ohtsubo Y."/>
            <person name="Suzuki T."/>
            <person name="Dohra H."/>
            <person name="Kimbara K."/>
            <person name="Shintani M."/>
        </authorList>
    </citation>
    <scope>NUCLEOTIDE SEQUENCE [LARGE SCALE GENOMIC DNA]</scope>
    <source>
        <strain evidence="1 2">M8-2</strain>
    </source>
</reference>
<dbReference type="EMBL" id="CP012836">
    <property type="protein sequence ID" value="AMQ57082.1"/>
    <property type="molecule type" value="Genomic_DNA"/>
</dbReference>
<evidence type="ECO:0000313" key="2">
    <source>
        <dbReference type="Proteomes" id="UP000073816"/>
    </source>
</evidence>
<dbReference type="PATRIC" id="fig|1727163.4.peg.2426"/>
<dbReference type="OrthoDB" id="307209at2"/>
<keyword evidence="1" id="KW-0255">Endonuclease</keyword>
<name>A0A142EPM7_9BACT</name>
<dbReference type="PANTHER" id="PTHR38733">
    <property type="entry name" value="PROTEIN MCRC"/>
    <property type="match status" value="1"/>
</dbReference>
<dbReference type="PANTHER" id="PTHR38733:SF1">
    <property type="entry name" value="TYPE IV METHYL-DIRECTED RESTRICTION ENZYME ECOKMCRBC"/>
    <property type="match status" value="1"/>
</dbReference>
<dbReference type="REBASE" id="139973">
    <property type="entry name" value="AspM82McrBCP"/>
</dbReference>
<dbReference type="AlphaFoldDB" id="A0A142EPM7"/>
<dbReference type="KEGG" id="alm:AO498_11595"/>
<sequence>MATGRKHIKVFEHQSIFLNQKFDDGVLFDQDKLDSLIKFFDKGSPYFSLIRNGVRFNEYVGAIQVGNLLISVLPKADKYQQESTDEKDKWNSILVDMLRVVHGFEVKAPSNSNMKVKNNTVLDLYFEIFVSEVEALLHRGLAKKYRQTEGNLNALKGSIQFSKQISKNSIHKERFYTRHTTYDVEHLLHIILYRTLLLLKRINTNTALIGRINALTLNFPEMPDRKVTQADFDKIVLNRKTQDYQKALEIARLILLHYHPDLSKGREDVLALMFDMNLLWEKFVLASLKRHYGLNAKGQDSKSFWQPFQGNKRSIRPDITVEKDGFKYVIDTKWKLVSTEPSMDDLRQMYAYHHYFKAEKVALLYPGNNPGIKGKFVPVENTEDKEQVMECGLLFSQVQTPLKVWQETIFKMINTWAN</sequence>
<dbReference type="STRING" id="1727163.AO498_11595"/>
<dbReference type="RefSeq" id="WP_067547686.1">
    <property type="nucleotide sequence ID" value="NZ_CP012836.1"/>
</dbReference>
<proteinExistence type="predicted"/>
<dbReference type="InterPro" id="IPR011604">
    <property type="entry name" value="PDDEXK-like_dom_sf"/>
</dbReference>
<dbReference type="Gene3D" id="3.90.320.10">
    <property type="match status" value="1"/>
</dbReference>
<accession>A0A142EPM7</accession>
<dbReference type="InterPro" id="IPR019292">
    <property type="entry name" value="McrC"/>
</dbReference>
<keyword evidence="1" id="KW-0540">Nuclease</keyword>
<organism evidence="1 2">
    <name type="scientific">Algoriphagus sanaruensis</name>
    <dbReference type="NCBI Taxonomy" id="1727163"/>
    <lineage>
        <taxon>Bacteria</taxon>
        <taxon>Pseudomonadati</taxon>
        <taxon>Bacteroidota</taxon>
        <taxon>Cytophagia</taxon>
        <taxon>Cytophagales</taxon>
        <taxon>Cyclobacteriaceae</taxon>
        <taxon>Algoriphagus</taxon>
    </lineage>
</organism>
<reference evidence="2" key="1">
    <citation type="submission" date="2015-09" db="EMBL/GenBank/DDBJ databases">
        <title>Complete sequence of Algoriphagus sp. M8-2.</title>
        <authorList>
            <person name="Shintani M."/>
        </authorList>
    </citation>
    <scope>NUCLEOTIDE SEQUENCE [LARGE SCALE GENOMIC DNA]</scope>
    <source>
        <strain evidence="2">M8-2</strain>
    </source>
</reference>
<evidence type="ECO:0000313" key="1">
    <source>
        <dbReference type="EMBL" id="AMQ57082.1"/>
    </source>
</evidence>
<keyword evidence="1" id="KW-0378">Hydrolase</keyword>
<keyword evidence="2" id="KW-1185">Reference proteome</keyword>